<proteinExistence type="predicted"/>
<evidence type="ECO:0000313" key="2">
    <source>
        <dbReference type="EMBL" id="ETV96132.1"/>
    </source>
</evidence>
<reference evidence="2" key="1">
    <citation type="submission" date="2013-12" db="EMBL/GenBank/DDBJ databases">
        <title>The Genome Sequence of Aphanomyces invadans NJM9701.</title>
        <authorList>
            <consortium name="The Broad Institute Genomics Platform"/>
            <person name="Russ C."/>
            <person name="Tyler B."/>
            <person name="van West P."/>
            <person name="Dieguez-Uribeondo J."/>
            <person name="Young S.K."/>
            <person name="Zeng Q."/>
            <person name="Gargeya S."/>
            <person name="Fitzgerald M."/>
            <person name="Abouelleil A."/>
            <person name="Alvarado L."/>
            <person name="Chapman S.B."/>
            <person name="Gainer-Dewar J."/>
            <person name="Goldberg J."/>
            <person name="Griggs A."/>
            <person name="Gujja S."/>
            <person name="Hansen M."/>
            <person name="Howarth C."/>
            <person name="Imamovic A."/>
            <person name="Ireland A."/>
            <person name="Larimer J."/>
            <person name="McCowan C."/>
            <person name="Murphy C."/>
            <person name="Pearson M."/>
            <person name="Poon T.W."/>
            <person name="Priest M."/>
            <person name="Roberts A."/>
            <person name="Saif S."/>
            <person name="Shea T."/>
            <person name="Sykes S."/>
            <person name="Wortman J."/>
            <person name="Nusbaum C."/>
            <person name="Birren B."/>
        </authorList>
    </citation>
    <scope>NUCLEOTIDE SEQUENCE [LARGE SCALE GENOMIC DNA]</scope>
    <source>
        <strain evidence="2">NJM9701</strain>
    </source>
</reference>
<dbReference type="RefSeq" id="XP_008875443.1">
    <property type="nucleotide sequence ID" value="XM_008877221.1"/>
</dbReference>
<dbReference type="EMBL" id="KI913978">
    <property type="protein sequence ID" value="ETV96132.1"/>
    <property type="molecule type" value="Genomic_DNA"/>
</dbReference>
<name>A0A024TRZ7_9STRA</name>
<dbReference type="AlphaFoldDB" id="A0A024TRZ7"/>
<keyword evidence="1" id="KW-0472">Membrane</keyword>
<keyword evidence="1" id="KW-0812">Transmembrane</keyword>
<feature type="transmembrane region" description="Helical" evidence="1">
    <location>
        <begin position="59"/>
        <end position="80"/>
    </location>
</feature>
<gene>
    <name evidence="2" type="ORF">H310_10765</name>
</gene>
<organism evidence="2">
    <name type="scientific">Aphanomyces invadans</name>
    <dbReference type="NCBI Taxonomy" id="157072"/>
    <lineage>
        <taxon>Eukaryota</taxon>
        <taxon>Sar</taxon>
        <taxon>Stramenopiles</taxon>
        <taxon>Oomycota</taxon>
        <taxon>Saprolegniomycetes</taxon>
        <taxon>Saprolegniales</taxon>
        <taxon>Verrucalvaceae</taxon>
        <taxon>Aphanomyces</taxon>
    </lineage>
</organism>
<evidence type="ECO:0000256" key="1">
    <source>
        <dbReference type="SAM" id="Phobius"/>
    </source>
</evidence>
<keyword evidence="1" id="KW-1133">Transmembrane helix</keyword>
<protein>
    <submittedName>
        <fullName evidence="2">Uncharacterized protein</fullName>
    </submittedName>
</protein>
<dbReference type="OrthoDB" id="10528486at2759"/>
<accession>A0A024TRZ7</accession>
<dbReference type="GeneID" id="20087815"/>
<sequence>MHATLPRPPPPAFSLRNNANGTMVNASVQERIVPTITQGDFTPAVPVTMETSDSQSMNVAIVLIAIVFVAVAAGLFLVLFRRHQPDPSRPPSVCLSKSRYGGVNFMSVFDTYACGAHIMLHSPEGTMREPSIVLGAVGGRVDEWCKSHESTATGEFDINVVESSDHTSFKL</sequence>
<dbReference type="VEuPathDB" id="FungiDB:H310_10765"/>